<dbReference type="PANTHER" id="PTHR30346:SF29">
    <property type="entry name" value="LYSR SUBSTRATE-BINDING"/>
    <property type="match status" value="1"/>
</dbReference>
<evidence type="ECO:0000256" key="3">
    <source>
        <dbReference type="ARBA" id="ARBA00023125"/>
    </source>
</evidence>
<proteinExistence type="inferred from homology"/>
<organism evidence="6 7">
    <name type="scientific">Embleya hyalina</name>
    <dbReference type="NCBI Taxonomy" id="516124"/>
    <lineage>
        <taxon>Bacteria</taxon>
        <taxon>Bacillati</taxon>
        <taxon>Actinomycetota</taxon>
        <taxon>Actinomycetes</taxon>
        <taxon>Kitasatosporales</taxon>
        <taxon>Streptomycetaceae</taxon>
        <taxon>Embleya</taxon>
    </lineage>
</organism>
<keyword evidence="7" id="KW-1185">Reference proteome</keyword>
<dbReference type="PROSITE" id="PS50931">
    <property type="entry name" value="HTH_LYSR"/>
    <property type="match status" value="1"/>
</dbReference>
<keyword evidence="4" id="KW-0804">Transcription</keyword>
<keyword evidence="3" id="KW-0238">DNA-binding</keyword>
<dbReference type="Proteomes" id="UP000286931">
    <property type="component" value="Unassembled WGS sequence"/>
</dbReference>
<dbReference type="SUPFAM" id="SSF46785">
    <property type="entry name" value="Winged helix' DNA-binding domain"/>
    <property type="match status" value="1"/>
</dbReference>
<dbReference type="Gene3D" id="3.40.190.10">
    <property type="entry name" value="Periplasmic binding protein-like II"/>
    <property type="match status" value="2"/>
</dbReference>
<accession>A0A401YFH8</accession>
<comment type="caution">
    <text evidence="6">The sequence shown here is derived from an EMBL/GenBank/DDBJ whole genome shotgun (WGS) entry which is preliminary data.</text>
</comment>
<dbReference type="Pfam" id="PF03466">
    <property type="entry name" value="LysR_substrate"/>
    <property type="match status" value="1"/>
</dbReference>
<dbReference type="EMBL" id="BIFH01000014">
    <property type="protein sequence ID" value="GCD93330.1"/>
    <property type="molecule type" value="Genomic_DNA"/>
</dbReference>
<evidence type="ECO:0000313" key="6">
    <source>
        <dbReference type="EMBL" id="GCD93330.1"/>
    </source>
</evidence>
<dbReference type="InterPro" id="IPR036390">
    <property type="entry name" value="WH_DNA-bd_sf"/>
</dbReference>
<dbReference type="Pfam" id="PF00126">
    <property type="entry name" value="HTH_1"/>
    <property type="match status" value="1"/>
</dbReference>
<dbReference type="RefSeq" id="WP_126635640.1">
    <property type="nucleotide sequence ID" value="NZ_BIFH01000014.1"/>
</dbReference>
<feature type="domain" description="HTH lysR-type" evidence="5">
    <location>
        <begin position="1"/>
        <end position="58"/>
    </location>
</feature>
<name>A0A401YFH8_9ACTN</name>
<dbReference type="GO" id="GO:0032993">
    <property type="term" value="C:protein-DNA complex"/>
    <property type="evidence" value="ECO:0007669"/>
    <property type="project" value="TreeGrafter"/>
</dbReference>
<evidence type="ECO:0000259" key="5">
    <source>
        <dbReference type="PROSITE" id="PS50931"/>
    </source>
</evidence>
<dbReference type="GO" id="GO:0003677">
    <property type="term" value="F:DNA binding"/>
    <property type="evidence" value="ECO:0007669"/>
    <property type="project" value="UniProtKB-KW"/>
</dbReference>
<dbReference type="OrthoDB" id="4131546at2"/>
<dbReference type="Gene3D" id="1.10.10.10">
    <property type="entry name" value="Winged helix-like DNA-binding domain superfamily/Winged helix DNA-binding domain"/>
    <property type="match status" value="1"/>
</dbReference>
<evidence type="ECO:0000256" key="2">
    <source>
        <dbReference type="ARBA" id="ARBA00023015"/>
    </source>
</evidence>
<reference evidence="6 7" key="1">
    <citation type="submission" date="2018-12" db="EMBL/GenBank/DDBJ databases">
        <title>Draft genome sequence of Embleya hyalina NBRC 13850T.</title>
        <authorList>
            <person name="Komaki H."/>
            <person name="Hosoyama A."/>
            <person name="Kimura A."/>
            <person name="Ichikawa N."/>
            <person name="Tamura T."/>
        </authorList>
    </citation>
    <scope>NUCLEOTIDE SEQUENCE [LARGE SCALE GENOMIC DNA]</scope>
    <source>
        <strain evidence="6 7">NBRC 13850</strain>
    </source>
</reference>
<dbReference type="PANTHER" id="PTHR30346">
    <property type="entry name" value="TRANSCRIPTIONAL DUAL REGULATOR HCAR-RELATED"/>
    <property type="match status" value="1"/>
</dbReference>
<gene>
    <name evidence="6" type="ORF">EHYA_00974</name>
</gene>
<keyword evidence="2" id="KW-0805">Transcription regulation</keyword>
<dbReference type="GO" id="GO:0003700">
    <property type="term" value="F:DNA-binding transcription factor activity"/>
    <property type="evidence" value="ECO:0007669"/>
    <property type="project" value="InterPro"/>
</dbReference>
<evidence type="ECO:0000256" key="4">
    <source>
        <dbReference type="ARBA" id="ARBA00023163"/>
    </source>
</evidence>
<comment type="similarity">
    <text evidence="1">Belongs to the LysR transcriptional regulatory family.</text>
</comment>
<evidence type="ECO:0000313" key="7">
    <source>
        <dbReference type="Proteomes" id="UP000286931"/>
    </source>
</evidence>
<sequence>MEIKRLNILRALDQHGTVIAAAQALHLTPSAVSQQLAVLAREADAVLLEKHGRGVRLTPAAHVLLGHADAIATRLEQARADLAAQRDGRIGRARISGFPSGIAGLIAPALARLKHTHPGWRFEVVQYETEQALPLLPARELDLAVVMTHPDLPAPDHPRIELHPLLDEPFEIALPADHPLAGRAEVTPGADLVDADWIITAPGTACHDLLLTACHQAGFQPRLVHTSTDFGAQLALVAAGLGVTIIPRLAQPELPRGVVLRPITAPAPRRRLMAAVRRGQGPTPLLDALRTVGAELAERGAPG</sequence>
<dbReference type="InterPro" id="IPR005119">
    <property type="entry name" value="LysR_subst-bd"/>
</dbReference>
<protein>
    <submittedName>
        <fullName evidence="6">LysR family transcriptional regulator</fullName>
    </submittedName>
</protein>
<dbReference type="InterPro" id="IPR036388">
    <property type="entry name" value="WH-like_DNA-bd_sf"/>
</dbReference>
<dbReference type="CDD" id="cd08423">
    <property type="entry name" value="PBP2_LTTR_like_6"/>
    <property type="match status" value="1"/>
</dbReference>
<dbReference type="SUPFAM" id="SSF53850">
    <property type="entry name" value="Periplasmic binding protein-like II"/>
    <property type="match status" value="1"/>
</dbReference>
<dbReference type="AlphaFoldDB" id="A0A401YFH8"/>
<dbReference type="InterPro" id="IPR000847">
    <property type="entry name" value="LysR_HTH_N"/>
</dbReference>
<evidence type="ECO:0000256" key="1">
    <source>
        <dbReference type="ARBA" id="ARBA00009437"/>
    </source>
</evidence>